<dbReference type="GO" id="GO:0006612">
    <property type="term" value="P:protein targeting to membrane"/>
    <property type="evidence" value="ECO:0007669"/>
    <property type="project" value="TreeGrafter"/>
</dbReference>
<evidence type="ECO:0000256" key="9">
    <source>
        <dbReference type="ARBA" id="ARBA00023139"/>
    </source>
</evidence>
<evidence type="ECO:0000313" key="18">
    <source>
        <dbReference type="Proteomes" id="UP000566440"/>
    </source>
</evidence>
<feature type="transmembrane region" description="Helical" evidence="14">
    <location>
        <begin position="37"/>
        <end position="55"/>
    </location>
</feature>
<dbReference type="Proteomes" id="UP000566440">
    <property type="component" value="Unassembled WGS sequence"/>
</dbReference>
<feature type="non-terminal residue" evidence="17">
    <location>
        <position position="1"/>
    </location>
</feature>
<evidence type="ECO:0000256" key="12">
    <source>
        <dbReference type="ARBA" id="ARBA00023463"/>
    </source>
</evidence>
<keyword evidence="18" id="KW-1185">Reference proteome</keyword>
<feature type="transmembrane region" description="Helical" evidence="14">
    <location>
        <begin position="67"/>
        <end position="84"/>
    </location>
</feature>
<dbReference type="GO" id="GO:0000139">
    <property type="term" value="C:Golgi membrane"/>
    <property type="evidence" value="ECO:0007669"/>
    <property type="project" value="UniProtKB-SubCell"/>
</dbReference>
<dbReference type="GO" id="GO:0005789">
    <property type="term" value="C:endoplasmic reticulum membrane"/>
    <property type="evidence" value="ECO:0007669"/>
    <property type="project" value="UniProtKB-SubCell"/>
</dbReference>
<dbReference type="OrthoDB" id="4096362at2759"/>
<reference evidence="17 18" key="1">
    <citation type="submission" date="2019-09" db="EMBL/GenBank/DDBJ databases">
        <title>Bird 10,000 Genomes (B10K) Project - Family phase.</title>
        <authorList>
            <person name="Zhang G."/>
        </authorList>
    </citation>
    <scope>NUCLEOTIDE SEQUENCE [LARGE SCALE GENOMIC DNA]</scope>
    <source>
        <strain evidence="17">B10K-DU-001-62</strain>
        <tissue evidence="17">Muscle</tissue>
    </source>
</reference>
<evidence type="ECO:0000256" key="4">
    <source>
        <dbReference type="ARBA" id="ARBA00022692"/>
    </source>
</evidence>
<evidence type="ECO:0000256" key="11">
    <source>
        <dbReference type="ARBA" id="ARBA00023315"/>
    </source>
</evidence>
<keyword evidence="8 14" id="KW-0472">Membrane</keyword>
<dbReference type="Pfam" id="PF01529">
    <property type="entry name" value="DHHC"/>
    <property type="match status" value="1"/>
</dbReference>
<feature type="non-terminal residue" evidence="17">
    <location>
        <position position="375"/>
    </location>
</feature>
<gene>
    <name evidence="17" type="primary">Zdhhc9</name>
    <name evidence="17" type="ORF">GALDEA_R06852</name>
</gene>
<dbReference type="EC" id="2.3.1.225" evidence="14"/>
<keyword evidence="10" id="KW-0449">Lipoprotein</keyword>
<dbReference type="AlphaFoldDB" id="A0A7K9SEL8"/>
<evidence type="ECO:0000256" key="10">
    <source>
        <dbReference type="ARBA" id="ARBA00023288"/>
    </source>
</evidence>
<comment type="subcellular location">
    <subcellularLocation>
        <location evidence="1">Endoplasmic reticulum membrane</location>
        <topology evidence="1">Multi-pass membrane protein</topology>
    </subcellularLocation>
    <subcellularLocation>
        <location evidence="2">Golgi apparatus membrane</location>
        <topology evidence="2">Multi-pass membrane protein</topology>
    </subcellularLocation>
</comment>
<dbReference type="PROSITE" id="PS50216">
    <property type="entry name" value="DHHC"/>
    <property type="match status" value="1"/>
</dbReference>
<name>A0A7K9SEL8_9PICI</name>
<feature type="region of interest" description="Disordered" evidence="15">
    <location>
        <begin position="316"/>
        <end position="375"/>
    </location>
</feature>
<dbReference type="InterPro" id="IPR039859">
    <property type="entry name" value="PFA4/ZDH16/20/ERF2-like"/>
</dbReference>
<keyword evidence="11 14" id="KW-0012">Acyltransferase</keyword>
<feature type="transmembrane region" description="Helical" evidence="14">
    <location>
        <begin position="183"/>
        <end position="208"/>
    </location>
</feature>
<evidence type="ECO:0000256" key="14">
    <source>
        <dbReference type="RuleBase" id="RU079119"/>
    </source>
</evidence>
<comment type="similarity">
    <text evidence="12">Belongs to the DHHC palmitoyltransferase family. ERF2/ZDHHC9 subfamily.</text>
</comment>
<keyword evidence="6 14" id="KW-1133">Transmembrane helix</keyword>
<evidence type="ECO:0000256" key="8">
    <source>
        <dbReference type="ARBA" id="ARBA00023136"/>
    </source>
</evidence>
<dbReference type="PANTHER" id="PTHR22883">
    <property type="entry name" value="ZINC FINGER DHHC DOMAIN CONTAINING PROTEIN"/>
    <property type="match status" value="1"/>
</dbReference>
<evidence type="ECO:0000256" key="2">
    <source>
        <dbReference type="ARBA" id="ARBA00004653"/>
    </source>
</evidence>
<comment type="domain">
    <text evidence="14">The DHHC domain is required for palmitoyltransferase activity.</text>
</comment>
<evidence type="ECO:0000256" key="13">
    <source>
        <dbReference type="ARBA" id="ARBA00047790"/>
    </source>
</evidence>
<dbReference type="EMBL" id="VWZX01000384">
    <property type="protein sequence ID" value="NXI34657.1"/>
    <property type="molecule type" value="Genomic_DNA"/>
</dbReference>
<feature type="domain" description="Palmitoyltransferase DHHC" evidence="16">
    <location>
        <begin position="137"/>
        <end position="271"/>
    </location>
</feature>
<proteinExistence type="inferred from homology"/>
<comment type="caution">
    <text evidence="17">The sequence shown here is derived from an EMBL/GenBank/DDBJ whole genome shotgun (WGS) entry which is preliminary data.</text>
</comment>
<keyword evidence="3 14" id="KW-0808">Transferase</keyword>
<keyword evidence="9" id="KW-0564">Palmitate</keyword>
<organism evidence="17 18">
    <name type="scientific">Galbula dea</name>
    <dbReference type="NCBI Taxonomy" id="1109041"/>
    <lineage>
        <taxon>Eukaryota</taxon>
        <taxon>Metazoa</taxon>
        <taxon>Chordata</taxon>
        <taxon>Craniata</taxon>
        <taxon>Vertebrata</taxon>
        <taxon>Euteleostomi</taxon>
        <taxon>Archelosauria</taxon>
        <taxon>Archosauria</taxon>
        <taxon>Dinosauria</taxon>
        <taxon>Saurischia</taxon>
        <taxon>Theropoda</taxon>
        <taxon>Coelurosauria</taxon>
        <taxon>Aves</taxon>
        <taxon>Neognathae</taxon>
        <taxon>Neoaves</taxon>
        <taxon>Telluraves</taxon>
        <taxon>Coraciimorphae</taxon>
        <taxon>Piciformes</taxon>
        <taxon>Galbulidae</taxon>
        <taxon>Galbula</taxon>
    </lineage>
</organism>
<sequence length="375" mass="41998">MSVMVARKKVVRKWEKLPGRNTFCCDGRIMMARQKGIFYLTLFLILGTCALFFAFECRYLAVQLSPAIPVFAAVLFLFSMATLLRTSFSDPGVIPRALPDEAAFIEMEIEATNGTVPQGQRPPPRIKNFQINNQIVKLKYCYTCKIFRPPRASHCSICDNCVERFDHHCPWVGNCVGKRNYRYFYLFILSLSLLTIYIFTFNIVYVALKSLKIGFLNTLKETPGTYPSKSLTVLTVLEVLICFFTLWSVVGLTGFHTFLVALNQTTNEDIKGSWTGKNRVQNPYSHGNIVKNCCEVLCGPLPPSVLDRRGILQQEESTAQESCPRVPSAPEPTITAVFSPQVPAPSLSNAEMPEEKQQTSGELPALSQDAGQAEH</sequence>
<accession>A0A7K9SEL8</accession>
<keyword evidence="4 14" id="KW-0812">Transmembrane</keyword>
<evidence type="ECO:0000256" key="1">
    <source>
        <dbReference type="ARBA" id="ARBA00004477"/>
    </source>
</evidence>
<evidence type="ECO:0000256" key="5">
    <source>
        <dbReference type="ARBA" id="ARBA00022824"/>
    </source>
</evidence>
<dbReference type="InterPro" id="IPR001594">
    <property type="entry name" value="Palmitoyltrfase_DHHC"/>
</dbReference>
<evidence type="ECO:0000256" key="3">
    <source>
        <dbReference type="ARBA" id="ARBA00022679"/>
    </source>
</evidence>
<keyword evidence="5" id="KW-0256">Endoplasmic reticulum</keyword>
<evidence type="ECO:0000259" key="16">
    <source>
        <dbReference type="Pfam" id="PF01529"/>
    </source>
</evidence>
<evidence type="ECO:0000256" key="7">
    <source>
        <dbReference type="ARBA" id="ARBA00023034"/>
    </source>
</evidence>
<protein>
    <recommendedName>
        <fullName evidence="14">Palmitoyltransferase</fullName>
        <ecNumber evidence="14">2.3.1.225</ecNumber>
    </recommendedName>
</protein>
<keyword evidence="7" id="KW-0333">Golgi apparatus</keyword>
<evidence type="ECO:0000313" key="17">
    <source>
        <dbReference type="EMBL" id="NXI34657.1"/>
    </source>
</evidence>
<evidence type="ECO:0000256" key="15">
    <source>
        <dbReference type="SAM" id="MobiDB-lite"/>
    </source>
</evidence>
<dbReference type="GO" id="GO:0019706">
    <property type="term" value="F:protein-cysteine S-palmitoyltransferase activity"/>
    <property type="evidence" value="ECO:0007669"/>
    <property type="project" value="UniProtKB-EC"/>
</dbReference>
<dbReference type="PANTHER" id="PTHR22883:SF71">
    <property type="entry name" value="PALMITOYLTRANSFERASE ZDHHC9"/>
    <property type="match status" value="1"/>
</dbReference>
<evidence type="ECO:0000256" key="6">
    <source>
        <dbReference type="ARBA" id="ARBA00022989"/>
    </source>
</evidence>
<comment type="catalytic activity">
    <reaction evidence="13">
        <text>L-cysteinyl-[protein] + hexadecanoyl-CoA = S-hexadecanoyl-L-cysteinyl-[protein] + CoA</text>
        <dbReference type="Rhea" id="RHEA:36683"/>
        <dbReference type="Rhea" id="RHEA-COMP:10131"/>
        <dbReference type="Rhea" id="RHEA-COMP:11032"/>
        <dbReference type="ChEBI" id="CHEBI:29950"/>
        <dbReference type="ChEBI" id="CHEBI:57287"/>
        <dbReference type="ChEBI" id="CHEBI:57379"/>
        <dbReference type="ChEBI" id="CHEBI:74151"/>
        <dbReference type="EC" id="2.3.1.225"/>
    </reaction>
    <physiologicalReaction direction="left-to-right" evidence="13">
        <dbReference type="Rhea" id="RHEA:36684"/>
    </physiologicalReaction>
</comment>
<feature type="transmembrane region" description="Helical" evidence="14">
    <location>
        <begin position="236"/>
        <end position="262"/>
    </location>
</feature>